<dbReference type="Pfam" id="PF10502">
    <property type="entry name" value="Peptidase_S26"/>
    <property type="match status" value="1"/>
</dbReference>
<keyword evidence="7" id="KW-0645">Protease</keyword>
<proteinExistence type="inferred from homology"/>
<dbReference type="EC" id="3.4.21.89" evidence="4 7"/>
<dbReference type="SUPFAM" id="SSF48403">
    <property type="entry name" value="Ankyrin repeat"/>
    <property type="match status" value="1"/>
</dbReference>
<dbReference type="GO" id="GO:0006465">
    <property type="term" value="P:signal peptide processing"/>
    <property type="evidence" value="ECO:0007669"/>
    <property type="project" value="InterPro"/>
</dbReference>
<dbReference type="InterPro" id="IPR019533">
    <property type="entry name" value="Peptidase_S26"/>
</dbReference>
<keyword evidence="12" id="KW-1185">Reference proteome</keyword>
<dbReference type="HOGENOM" id="CLU_656955_0_0_9"/>
<dbReference type="InterPro" id="IPR036582">
    <property type="entry name" value="Mao_N_sf"/>
</dbReference>
<keyword evidence="8" id="KW-0732">Signal</keyword>
<dbReference type="InterPro" id="IPR019757">
    <property type="entry name" value="Pept_S26A_signal_pept_1_Lys-AS"/>
</dbReference>
<dbReference type="EMBL" id="CP003235">
    <property type="protein sequence ID" value="AFC32870.1"/>
    <property type="molecule type" value="Genomic_DNA"/>
</dbReference>
<evidence type="ECO:0000313" key="11">
    <source>
        <dbReference type="EMBL" id="AFC32870.1"/>
    </source>
</evidence>
<protein>
    <recommendedName>
        <fullName evidence="4 7">Signal peptidase I</fullName>
        <ecNumber evidence="4 7">3.4.21.89</ecNumber>
    </recommendedName>
</protein>
<comment type="catalytic activity">
    <reaction evidence="1 7">
        <text>Cleavage of hydrophobic, N-terminal signal or leader sequences from secreted and periplasmic proteins.</text>
        <dbReference type="EC" id="3.4.21.89"/>
    </reaction>
</comment>
<dbReference type="InterPro" id="IPR002110">
    <property type="entry name" value="Ankyrin_rpt"/>
</dbReference>
<dbReference type="GO" id="GO:0005886">
    <property type="term" value="C:plasma membrane"/>
    <property type="evidence" value="ECO:0007669"/>
    <property type="project" value="UniProtKB-SubCell"/>
</dbReference>
<feature type="domain" description="Peptidase S26" evidence="10">
    <location>
        <begin position="285"/>
        <end position="410"/>
    </location>
</feature>
<dbReference type="GO" id="GO:0009003">
    <property type="term" value="F:signal peptidase activity"/>
    <property type="evidence" value="ECO:0007669"/>
    <property type="project" value="UniProtKB-EC"/>
</dbReference>
<feature type="signal peptide" evidence="8">
    <location>
        <begin position="1"/>
        <end position="24"/>
    </location>
</feature>
<feature type="active site" evidence="6">
    <location>
        <position position="294"/>
    </location>
</feature>
<dbReference type="InterPro" id="IPR019758">
    <property type="entry name" value="Pept_S26A_signal_pept_1_CS"/>
</dbReference>
<dbReference type="AlphaFoldDB" id="H6NBC4"/>
<dbReference type="STRING" id="1116391.PM3016_6234"/>
<dbReference type="Gene3D" id="1.25.40.20">
    <property type="entry name" value="Ankyrin repeat-containing domain"/>
    <property type="match status" value="1"/>
</dbReference>
<organism evidence="11 12">
    <name type="scientific">Paenibacillus mucilaginosus 3016</name>
    <dbReference type="NCBI Taxonomy" id="1116391"/>
    <lineage>
        <taxon>Bacteria</taxon>
        <taxon>Bacillati</taxon>
        <taxon>Bacillota</taxon>
        <taxon>Bacilli</taxon>
        <taxon>Bacillales</taxon>
        <taxon>Paenibacillaceae</taxon>
        <taxon>Paenibacillus</taxon>
    </lineage>
</organism>
<dbReference type="SUPFAM" id="SSF51306">
    <property type="entry name" value="LexA/Signal peptidase"/>
    <property type="match status" value="1"/>
</dbReference>
<evidence type="ECO:0000256" key="5">
    <source>
        <dbReference type="ARBA" id="ARBA00022801"/>
    </source>
</evidence>
<comment type="similarity">
    <text evidence="3 7">Belongs to the peptidase S26 family.</text>
</comment>
<evidence type="ECO:0000256" key="8">
    <source>
        <dbReference type="SAM" id="SignalP"/>
    </source>
</evidence>
<evidence type="ECO:0000259" key="9">
    <source>
        <dbReference type="Pfam" id="PF07833"/>
    </source>
</evidence>
<dbReference type="GO" id="GO:0004252">
    <property type="term" value="F:serine-type endopeptidase activity"/>
    <property type="evidence" value="ECO:0007669"/>
    <property type="project" value="InterPro"/>
</dbReference>
<evidence type="ECO:0000259" key="10">
    <source>
        <dbReference type="Pfam" id="PF10502"/>
    </source>
</evidence>
<reference evidence="11 12" key="1">
    <citation type="journal article" date="2012" name="J. Bacteriol.">
        <title>Complete Genome Sequence of Paenibacillus mucilaginosus 3016, a Bacterium Functional as Microbial Fertilizer.</title>
        <authorList>
            <person name="Ma M."/>
            <person name="Wang Z."/>
            <person name="Li L."/>
            <person name="Jiang X."/>
            <person name="Guan D."/>
            <person name="Cao F."/>
            <person name="Chen H."/>
            <person name="Wang X."/>
            <person name="Shen D."/>
            <person name="Du B."/>
            <person name="Li J."/>
        </authorList>
    </citation>
    <scope>NUCLEOTIDE SEQUENCE [LARGE SCALE GENOMIC DNA]</scope>
    <source>
        <strain evidence="11 12">3016</strain>
    </source>
</reference>
<keyword evidence="5 7" id="KW-0378">Hydrolase</keyword>
<dbReference type="PRINTS" id="PR00727">
    <property type="entry name" value="LEADERPTASE"/>
</dbReference>
<evidence type="ECO:0000256" key="2">
    <source>
        <dbReference type="ARBA" id="ARBA00004401"/>
    </source>
</evidence>
<dbReference type="NCBIfam" id="TIGR02227">
    <property type="entry name" value="sigpep_I_bact"/>
    <property type="match status" value="1"/>
</dbReference>
<dbReference type="PANTHER" id="PTHR43390">
    <property type="entry name" value="SIGNAL PEPTIDASE I"/>
    <property type="match status" value="1"/>
</dbReference>
<dbReference type="Gene3D" id="2.10.109.10">
    <property type="entry name" value="Umud Fragment, subunit A"/>
    <property type="match status" value="1"/>
</dbReference>
<dbReference type="Pfam" id="PF07833">
    <property type="entry name" value="Cu_amine_oxidN1"/>
    <property type="match status" value="1"/>
</dbReference>
<dbReference type="SUPFAM" id="SSF55383">
    <property type="entry name" value="Copper amine oxidase, domain N"/>
    <property type="match status" value="1"/>
</dbReference>
<feature type="active site" evidence="6">
    <location>
        <position position="335"/>
    </location>
</feature>
<evidence type="ECO:0000256" key="4">
    <source>
        <dbReference type="ARBA" id="ARBA00013208"/>
    </source>
</evidence>
<evidence type="ECO:0000313" key="12">
    <source>
        <dbReference type="Proteomes" id="UP000007523"/>
    </source>
</evidence>
<evidence type="ECO:0000256" key="1">
    <source>
        <dbReference type="ARBA" id="ARBA00000677"/>
    </source>
</evidence>
<dbReference type="CDD" id="cd06530">
    <property type="entry name" value="S26_SPase_I"/>
    <property type="match status" value="1"/>
</dbReference>
<comment type="subcellular location">
    <subcellularLocation>
        <location evidence="2">Cell membrane</location>
        <topology evidence="2">Single-pass type II membrane protein</topology>
    </subcellularLocation>
    <subcellularLocation>
        <location evidence="7">Membrane</location>
        <topology evidence="7">Single-pass type II membrane protein</topology>
    </subcellularLocation>
</comment>
<feature type="chain" id="PRO_5003605446" description="Signal peptidase I" evidence="8">
    <location>
        <begin position="25"/>
        <end position="418"/>
    </location>
</feature>
<dbReference type="InterPro" id="IPR036770">
    <property type="entry name" value="Ankyrin_rpt-contain_sf"/>
</dbReference>
<feature type="domain" description="Copper amine oxidase-like N-terminal" evidence="9">
    <location>
        <begin position="32"/>
        <end position="138"/>
    </location>
</feature>
<evidence type="ECO:0000256" key="3">
    <source>
        <dbReference type="ARBA" id="ARBA00009370"/>
    </source>
</evidence>
<dbReference type="KEGG" id="pmq:PM3016_6234"/>
<dbReference type="SMART" id="SM00248">
    <property type="entry name" value="ANK"/>
    <property type="match status" value="3"/>
</dbReference>
<dbReference type="PROSITE" id="PS00761">
    <property type="entry name" value="SPASE_I_3"/>
    <property type="match status" value="1"/>
</dbReference>
<dbReference type="PANTHER" id="PTHR43390:SF1">
    <property type="entry name" value="CHLOROPLAST PROCESSING PEPTIDASE"/>
    <property type="match status" value="1"/>
</dbReference>
<dbReference type="InterPro" id="IPR036286">
    <property type="entry name" value="LexA/Signal_pep-like_sf"/>
</dbReference>
<dbReference type="Gene3D" id="3.30.457.10">
    <property type="entry name" value="Copper amine oxidase-like, N-terminal domain"/>
    <property type="match status" value="1"/>
</dbReference>
<gene>
    <name evidence="11" type="ORF">PM3016_6234</name>
</gene>
<dbReference type="InterPro" id="IPR012854">
    <property type="entry name" value="Cu_amine_oxidase-like_N"/>
</dbReference>
<dbReference type="PROSITE" id="PS00760">
    <property type="entry name" value="SPASE_I_2"/>
    <property type="match status" value="1"/>
</dbReference>
<dbReference type="Pfam" id="PF12796">
    <property type="entry name" value="Ank_2"/>
    <property type="match status" value="1"/>
</dbReference>
<accession>H6NBC4</accession>
<name>H6NBC4_9BACL</name>
<sequence length="418" mass="46941">MKVPTSILTSFLVLCTIFTPAAHAEEPVRVFVNDFQVIYNQLPIVDEGTTLVQFRPSFEELGFQVQWDEASRSVIGTKPNTKIVLQMDNKTANVNGEPKELPVAPRISNGSAFVPIRFLGESTEAEVTWDPKTNHVVIIPSDRSYLVLKEVMDQNYEGAKRLLDSGASPNFVSKNDGHSSLGMAVYLQDIPMITLLLEHGAIPDMLYPLAVTDIQMAVYYKNPETVKLLIQYGADPLSPNNRGKTLMDSINDKLKTAETPEDREALEEMRTIIESESTITRHDQYERVYGNGSSMEPSIHVDDRLWIDTKYYDTKAVARGDLVLFEPLKDRLYAKRIIGLPGETIRIEGEYLFVNGVRSKDFTFPENTLSQEDITLGAGQYFVIGDNYNNSFDSRSGLGLVQVEMILGKIIHVEHVDQ</sequence>
<evidence type="ECO:0000256" key="7">
    <source>
        <dbReference type="RuleBase" id="RU362042"/>
    </source>
</evidence>
<dbReference type="Proteomes" id="UP000007523">
    <property type="component" value="Chromosome"/>
</dbReference>
<dbReference type="RefSeq" id="WP_014372056.1">
    <property type="nucleotide sequence ID" value="NC_016935.1"/>
</dbReference>
<dbReference type="InterPro" id="IPR000223">
    <property type="entry name" value="Pept_S26A_signal_pept_1"/>
</dbReference>
<evidence type="ECO:0000256" key="6">
    <source>
        <dbReference type="PIRSR" id="PIRSR600223-1"/>
    </source>
</evidence>